<dbReference type="Pfam" id="PF04248">
    <property type="entry name" value="NTP_transf_9"/>
    <property type="match status" value="1"/>
</dbReference>
<evidence type="ECO:0000259" key="1">
    <source>
        <dbReference type="Pfam" id="PF04248"/>
    </source>
</evidence>
<dbReference type="OrthoDB" id="18996at2759"/>
<protein>
    <submittedName>
        <fullName evidence="2">DUF427-domain-containing protein</fullName>
    </submittedName>
</protein>
<accession>A0A9P4IIX6</accession>
<keyword evidence="3" id="KW-1185">Reference proteome</keyword>
<dbReference type="Proteomes" id="UP000799772">
    <property type="component" value="Unassembled WGS sequence"/>
</dbReference>
<dbReference type="Gene3D" id="2.170.150.40">
    <property type="entry name" value="Domain of unknown function (DUF427)"/>
    <property type="match status" value="1"/>
</dbReference>
<evidence type="ECO:0000313" key="3">
    <source>
        <dbReference type="Proteomes" id="UP000799772"/>
    </source>
</evidence>
<reference evidence="2" key="1">
    <citation type="journal article" date="2020" name="Stud. Mycol.">
        <title>101 Dothideomycetes genomes: a test case for predicting lifestyles and emergence of pathogens.</title>
        <authorList>
            <person name="Haridas S."/>
            <person name="Albert R."/>
            <person name="Binder M."/>
            <person name="Bloem J."/>
            <person name="Labutti K."/>
            <person name="Salamov A."/>
            <person name="Andreopoulos B."/>
            <person name="Baker S."/>
            <person name="Barry K."/>
            <person name="Bills G."/>
            <person name="Bluhm B."/>
            <person name="Cannon C."/>
            <person name="Castanera R."/>
            <person name="Culley D."/>
            <person name="Daum C."/>
            <person name="Ezra D."/>
            <person name="Gonzalez J."/>
            <person name="Henrissat B."/>
            <person name="Kuo A."/>
            <person name="Liang C."/>
            <person name="Lipzen A."/>
            <person name="Lutzoni F."/>
            <person name="Magnuson J."/>
            <person name="Mondo S."/>
            <person name="Nolan M."/>
            <person name="Ohm R."/>
            <person name="Pangilinan J."/>
            <person name="Park H.-J."/>
            <person name="Ramirez L."/>
            <person name="Alfaro M."/>
            <person name="Sun H."/>
            <person name="Tritt A."/>
            <person name="Yoshinaga Y."/>
            <person name="Zwiers L.-H."/>
            <person name="Turgeon B."/>
            <person name="Goodwin S."/>
            <person name="Spatafora J."/>
            <person name="Crous P."/>
            <person name="Grigoriev I."/>
        </authorList>
    </citation>
    <scope>NUCLEOTIDE SEQUENCE</scope>
    <source>
        <strain evidence="2">CBS 133067</strain>
    </source>
</reference>
<comment type="caution">
    <text evidence="2">The sequence shown here is derived from an EMBL/GenBank/DDBJ whole genome shotgun (WGS) entry which is preliminary data.</text>
</comment>
<dbReference type="EMBL" id="ML978122">
    <property type="protein sequence ID" value="KAF2102410.1"/>
    <property type="molecule type" value="Genomic_DNA"/>
</dbReference>
<organism evidence="2 3">
    <name type="scientific">Rhizodiscina lignyota</name>
    <dbReference type="NCBI Taxonomy" id="1504668"/>
    <lineage>
        <taxon>Eukaryota</taxon>
        <taxon>Fungi</taxon>
        <taxon>Dikarya</taxon>
        <taxon>Ascomycota</taxon>
        <taxon>Pezizomycotina</taxon>
        <taxon>Dothideomycetes</taxon>
        <taxon>Pleosporomycetidae</taxon>
        <taxon>Aulographales</taxon>
        <taxon>Rhizodiscinaceae</taxon>
        <taxon>Rhizodiscina</taxon>
    </lineage>
</organism>
<name>A0A9P4IIX6_9PEZI</name>
<dbReference type="PANTHER" id="PTHR34310">
    <property type="entry name" value="DUF427 DOMAIN PROTEIN (AFU_ORTHOLOGUE AFUA_3G02220)"/>
    <property type="match status" value="1"/>
</dbReference>
<sequence>MVNLHIFDRLKHKHTSNEGESAEPKKMHATAKVNGTVIADADHYAVVEGNIYFPPESIKKEYFTETQTHTACPWKGNASYYSLNVDGTELKDVAWFYPQPFEKATHIKDHVAFSKNKVEITSE</sequence>
<dbReference type="InterPro" id="IPR007361">
    <property type="entry name" value="DUF427"/>
</dbReference>
<proteinExistence type="predicted"/>
<gene>
    <name evidence="2" type="ORF">NA57DRAFT_71410</name>
</gene>
<feature type="domain" description="DUF427" evidence="1">
    <location>
        <begin position="30"/>
        <end position="115"/>
    </location>
</feature>
<dbReference type="AlphaFoldDB" id="A0A9P4IIX6"/>
<dbReference type="InterPro" id="IPR038694">
    <property type="entry name" value="DUF427_sf"/>
</dbReference>
<dbReference type="PANTHER" id="PTHR34310:SF5">
    <property type="entry name" value="DUF427 DOMAIN PROTEIN (AFU_ORTHOLOGUE AFUA_3G02220)"/>
    <property type="match status" value="1"/>
</dbReference>
<evidence type="ECO:0000313" key="2">
    <source>
        <dbReference type="EMBL" id="KAF2102410.1"/>
    </source>
</evidence>